<dbReference type="Pfam" id="PF14223">
    <property type="entry name" value="Retrotran_gag_2"/>
    <property type="match status" value="1"/>
</dbReference>
<organism evidence="2 3">
    <name type="scientific">Cuscuta epithymum</name>
    <dbReference type="NCBI Taxonomy" id="186058"/>
    <lineage>
        <taxon>Eukaryota</taxon>
        <taxon>Viridiplantae</taxon>
        <taxon>Streptophyta</taxon>
        <taxon>Embryophyta</taxon>
        <taxon>Tracheophyta</taxon>
        <taxon>Spermatophyta</taxon>
        <taxon>Magnoliopsida</taxon>
        <taxon>eudicotyledons</taxon>
        <taxon>Gunneridae</taxon>
        <taxon>Pentapetalae</taxon>
        <taxon>asterids</taxon>
        <taxon>lamiids</taxon>
        <taxon>Solanales</taxon>
        <taxon>Convolvulaceae</taxon>
        <taxon>Cuscuteae</taxon>
        <taxon>Cuscuta</taxon>
        <taxon>Cuscuta subgen. Cuscuta</taxon>
    </lineage>
</organism>
<name>A0AAV0GBR5_9ASTE</name>
<evidence type="ECO:0000313" key="2">
    <source>
        <dbReference type="EMBL" id="CAH9145245.1"/>
    </source>
</evidence>
<reference evidence="2" key="1">
    <citation type="submission" date="2022-07" db="EMBL/GenBank/DDBJ databases">
        <authorList>
            <person name="Macas J."/>
            <person name="Novak P."/>
            <person name="Neumann P."/>
        </authorList>
    </citation>
    <scope>NUCLEOTIDE SEQUENCE</scope>
</reference>
<feature type="region of interest" description="Disordered" evidence="1">
    <location>
        <begin position="370"/>
        <end position="447"/>
    </location>
</feature>
<comment type="caution">
    <text evidence="2">The sequence shown here is derived from an EMBL/GenBank/DDBJ whole genome shotgun (WGS) entry which is preliminary data.</text>
</comment>
<evidence type="ECO:0008006" key="4">
    <source>
        <dbReference type="Google" id="ProtNLM"/>
    </source>
</evidence>
<feature type="compositionally biased region" description="Low complexity" evidence="1">
    <location>
        <begin position="407"/>
        <end position="435"/>
    </location>
</feature>
<dbReference type="EMBL" id="CAMAPF010001073">
    <property type="protein sequence ID" value="CAH9145245.1"/>
    <property type="molecule type" value="Genomic_DNA"/>
</dbReference>
<proteinExistence type="predicted"/>
<sequence length="544" mass="57911">MASSASSSTAMASAAMSLAVSSAPESSSTSILQPSVVFTSSAAHLSPTSGSPLLRPASSLLFTNFPPPPTFSIADNSPYVSTRPSIFPEHQPVFQPQASIQPQQPVFSSPQVPASSFFGSTFSGSPGVIRPDDQPGHSSPMASLAQSVAHITTVSQIVTIKLKAVEDYLTWRTQFESFLVSQGLFGMVDGSIQVPSMYNFDYLNRPVPNTEYHYWLRVDQTIRCWLFATLTRDVLVDVHDLKHSAAIWARLQTRFMSASLPRCMELKRLLSNVKKKETQSMEAYLREIKNLVDALAAINSPVSHKELLQSVLAGLGPDYKPLATTVSLFPENFPFDILEPRLLEAEQQILSERQQHAAISHQAFAVAANGGQQPSGYAARGRGGRGRGRGGRQGRGRGRGPPHQPYGYQAAPFFGAQQPAGAPPSHGGHPAVPGIGQQGLGQPGTNQQQAYFQGVQSSRPNTSGFPSGEGILGSVPPPVVCQLCFSAGHSALQCPSRYAPPSAPALLTSNGESNSALWYPDSGASAHMTPTEGQTFGDGPSASS</sequence>
<evidence type="ECO:0000256" key="1">
    <source>
        <dbReference type="SAM" id="MobiDB-lite"/>
    </source>
</evidence>
<gene>
    <name evidence="2" type="ORF">CEPIT_LOCUS42067</name>
</gene>
<evidence type="ECO:0000313" key="3">
    <source>
        <dbReference type="Proteomes" id="UP001152523"/>
    </source>
</evidence>
<protein>
    <recommendedName>
        <fullName evidence="4">Retrotransposon gag domain-containing protein</fullName>
    </recommendedName>
</protein>
<dbReference type="AlphaFoldDB" id="A0AAV0GBR5"/>
<accession>A0AAV0GBR5</accession>
<keyword evidence="3" id="KW-1185">Reference proteome</keyword>
<dbReference type="PANTHER" id="PTHR47481:SF42">
    <property type="entry name" value="RHO GTPASE-ACTIVATING PROTEIN GACK-LIKE"/>
    <property type="match status" value="1"/>
</dbReference>
<feature type="compositionally biased region" description="Basic residues" evidence="1">
    <location>
        <begin position="382"/>
        <end position="400"/>
    </location>
</feature>
<dbReference type="Proteomes" id="UP001152523">
    <property type="component" value="Unassembled WGS sequence"/>
</dbReference>
<feature type="region of interest" description="Disordered" evidence="1">
    <location>
        <begin position="510"/>
        <end position="544"/>
    </location>
</feature>
<dbReference type="PANTHER" id="PTHR47481">
    <property type="match status" value="1"/>
</dbReference>